<evidence type="ECO:0000256" key="1">
    <source>
        <dbReference type="ARBA" id="ARBA00010899"/>
    </source>
</evidence>
<keyword evidence="12" id="KW-1185">Reference proteome</keyword>
<comment type="similarity">
    <text evidence="1">Belongs to the TRAFAC class myosin-kinesin ATPase superfamily. Kinesin family. KIN-14 subfamily.</text>
</comment>
<feature type="compositionally biased region" description="Polar residues" evidence="8">
    <location>
        <begin position="780"/>
        <end position="798"/>
    </location>
</feature>
<dbReference type="SUPFAM" id="SSF52540">
    <property type="entry name" value="P-loop containing nucleoside triphosphate hydrolases"/>
    <property type="match status" value="1"/>
</dbReference>
<protein>
    <recommendedName>
        <fullName evidence="6">Kinesin-like protein</fullName>
    </recommendedName>
</protein>
<dbReference type="EMBL" id="CAKOAT010528487">
    <property type="protein sequence ID" value="CAH8381861.1"/>
    <property type="molecule type" value="Genomic_DNA"/>
</dbReference>
<accession>A0ABC8LEA1</accession>
<dbReference type="FunFam" id="3.40.850.10:FF:000210">
    <property type="entry name" value="Kinesin-like protein"/>
    <property type="match status" value="1"/>
</dbReference>
<dbReference type="Pfam" id="PF00307">
    <property type="entry name" value="CH"/>
    <property type="match status" value="1"/>
</dbReference>
<dbReference type="Proteomes" id="UP001642260">
    <property type="component" value="Unassembled WGS sequence"/>
</dbReference>
<name>A0ABC8LEA1_ERUVS</name>
<dbReference type="Pfam" id="PF00225">
    <property type="entry name" value="Kinesin"/>
    <property type="match status" value="1"/>
</dbReference>
<gene>
    <name evidence="11" type="ORF">ERUC_LOCUS34344</name>
</gene>
<evidence type="ECO:0000259" key="9">
    <source>
        <dbReference type="PROSITE" id="PS50021"/>
    </source>
</evidence>
<keyword evidence="6" id="KW-0493">Microtubule</keyword>
<dbReference type="InterPro" id="IPR036961">
    <property type="entry name" value="Kinesin_motor_dom_sf"/>
</dbReference>
<sequence>MNNRVKGGSSMIGVYGRPYGSGSILSFDGSESRQSHQSLVEWLNETLPYLNLPWEASEEELRACLMDGTVFCNLLNQLSPGSMKMGGSFELASINIERFLTAMDEMALPRFESLKALKASFSDAGYDKNTLSSMRRWSLPEDQSKGLDSNFSDGLQSKEVSEINTPHAKILDLLKSNTLQNTSTRSLFDMLDKLLDENMHKKNMDVSHDFASILRGIVQVVEQRISNQAENLKNQNILFRVREEKYRSRINVLETLASGTTDENELRSEEQDILQLKRKKDRSDAELFKLKQELEVLKEAHGKKILELELYAQQAKTVLEKKLEESELRVVDSTNKVKELEKLCETKTKIWEKKEQTYKSFINKQSEALQDLKVTSLSLKDEVRKTGENYFQDLNYYGLKLSGVVHAAKNYQVVVEENRKLYNEVQELKGNIRVYCRIRPFLKGQNKTETSIEYTGENGELVVANPLKKGKDTHRFFKFNKVFGPSSTQEEVFLDTQPLIRSLLDGYNVCILAYGQTGSGKTYTMSGPSINSEEHWGVNYRALNDLFHLTQSSQNTVMYEVGVQMVEIYNEQVRDLLSDDVPDASMHCVRSTEDVLELMNIGLMNRAVGATALNEKSSRSHSVLSVHVRGVDVKTDSELRGSLHLVDLAGSERIDRSEVTGDRLKEAQHINKSLSALGDVIFALAHKNPHVPYRNSKLTQVLQNSLGGQAKTLMFVQINPDEDSYAETVSTLKFAERVSGVELGAARSYKEGRDVRQLMEQVSNLKDMIAKKDEELQKFQNIDGTKRSGLNNLRFESTSPRRHSLGGLSPNSSRQRQGSRLIGRTTSDSADERVYQNESRLSPKLSETDGSNLFAETSSPLEMSEQSEQNEKASVEPSKLLKHTLKADQTRPSRLSISTSSSKALTGSKRQINGLSTSVKPLTRKR</sequence>
<evidence type="ECO:0000256" key="8">
    <source>
        <dbReference type="SAM" id="MobiDB-lite"/>
    </source>
</evidence>
<feature type="compositionally biased region" description="Polar residues" evidence="8">
    <location>
        <begin position="809"/>
        <end position="828"/>
    </location>
</feature>
<evidence type="ECO:0000313" key="12">
    <source>
        <dbReference type="Proteomes" id="UP001642260"/>
    </source>
</evidence>
<evidence type="ECO:0000256" key="5">
    <source>
        <dbReference type="PROSITE-ProRule" id="PRU00283"/>
    </source>
</evidence>
<evidence type="ECO:0000256" key="6">
    <source>
        <dbReference type="RuleBase" id="RU000394"/>
    </source>
</evidence>
<dbReference type="PROSITE" id="PS00411">
    <property type="entry name" value="KINESIN_MOTOR_1"/>
    <property type="match status" value="1"/>
</dbReference>
<proteinExistence type="inferred from homology"/>
<feature type="compositionally biased region" description="Polar residues" evidence="8">
    <location>
        <begin position="910"/>
        <end position="920"/>
    </location>
</feature>
<evidence type="ECO:0000256" key="4">
    <source>
        <dbReference type="ARBA" id="ARBA00023175"/>
    </source>
</evidence>
<dbReference type="InterPro" id="IPR027640">
    <property type="entry name" value="Kinesin-like_fam"/>
</dbReference>
<feature type="region of interest" description="Disordered" evidence="8">
    <location>
        <begin position="780"/>
        <end position="926"/>
    </location>
</feature>
<dbReference type="GO" id="GO:0003774">
    <property type="term" value="F:cytoskeletal motor activity"/>
    <property type="evidence" value="ECO:0007669"/>
    <property type="project" value="UniProtKB-UniRule"/>
</dbReference>
<dbReference type="SUPFAM" id="SSF47576">
    <property type="entry name" value="Calponin-homology domain, CH-domain"/>
    <property type="match status" value="1"/>
</dbReference>
<keyword evidence="4 5" id="KW-0505">Motor protein</keyword>
<evidence type="ECO:0000313" key="11">
    <source>
        <dbReference type="EMBL" id="CAH8381861.1"/>
    </source>
</evidence>
<keyword evidence="2 5" id="KW-0547">Nucleotide-binding</keyword>
<dbReference type="InterPro" id="IPR027417">
    <property type="entry name" value="P-loop_NTPase"/>
</dbReference>
<keyword evidence="3 5" id="KW-0067">ATP-binding</keyword>
<feature type="domain" description="Kinesin motor" evidence="10">
    <location>
        <begin position="431"/>
        <end position="741"/>
    </location>
</feature>
<evidence type="ECO:0000256" key="2">
    <source>
        <dbReference type="ARBA" id="ARBA00022741"/>
    </source>
</evidence>
<dbReference type="InterPro" id="IPR001715">
    <property type="entry name" value="CH_dom"/>
</dbReference>
<feature type="domain" description="Calponin-homology (CH)" evidence="9">
    <location>
        <begin position="33"/>
        <end position="144"/>
    </location>
</feature>
<evidence type="ECO:0000259" key="10">
    <source>
        <dbReference type="PROSITE" id="PS50067"/>
    </source>
</evidence>
<dbReference type="Gene3D" id="3.40.850.10">
    <property type="entry name" value="Kinesin motor domain"/>
    <property type="match status" value="1"/>
</dbReference>
<dbReference type="SMART" id="SM00129">
    <property type="entry name" value="KISc"/>
    <property type="match status" value="1"/>
</dbReference>
<dbReference type="PANTHER" id="PTHR47972:SF32">
    <property type="entry name" value="KINESIN-LIKE PROTEIN KIN-14K"/>
    <property type="match status" value="1"/>
</dbReference>
<feature type="compositionally biased region" description="Polar residues" evidence="8">
    <location>
        <begin position="848"/>
        <end position="867"/>
    </location>
</feature>
<keyword evidence="7" id="KW-0175">Coiled coil</keyword>
<dbReference type="InterPro" id="IPR036872">
    <property type="entry name" value="CH_dom_sf"/>
</dbReference>
<feature type="binding site" evidence="5">
    <location>
        <begin position="515"/>
        <end position="522"/>
    </location>
    <ligand>
        <name>ATP</name>
        <dbReference type="ChEBI" id="CHEBI:30616"/>
    </ligand>
</feature>
<reference evidence="11 12" key="1">
    <citation type="submission" date="2022-03" db="EMBL/GenBank/DDBJ databases">
        <authorList>
            <person name="Macdonald S."/>
            <person name="Ahmed S."/>
            <person name="Newling K."/>
        </authorList>
    </citation>
    <scope>NUCLEOTIDE SEQUENCE [LARGE SCALE GENOMIC DNA]</scope>
</reference>
<dbReference type="GO" id="GO:0005524">
    <property type="term" value="F:ATP binding"/>
    <property type="evidence" value="ECO:0007669"/>
    <property type="project" value="UniProtKB-UniRule"/>
</dbReference>
<feature type="coiled-coil region" evidence="7">
    <location>
        <begin position="266"/>
        <end position="343"/>
    </location>
</feature>
<evidence type="ECO:0000256" key="3">
    <source>
        <dbReference type="ARBA" id="ARBA00022840"/>
    </source>
</evidence>
<dbReference type="InterPro" id="IPR019821">
    <property type="entry name" value="Kinesin_motor_CS"/>
</dbReference>
<dbReference type="InterPro" id="IPR001752">
    <property type="entry name" value="Kinesin_motor_dom"/>
</dbReference>
<dbReference type="PROSITE" id="PS50021">
    <property type="entry name" value="CH"/>
    <property type="match status" value="1"/>
</dbReference>
<evidence type="ECO:0000256" key="7">
    <source>
        <dbReference type="SAM" id="Coils"/>
    </source>
</evidence>
<dbReference type="PRINTS" id="PR00380">
    <property type="entry name" value="KINESINHEAVY"/>
</dbReference>
<comment type="caution">
    <text evidence="11">The sequence shown here is derived from an EMBL/GenBank/DDBJ whole genome shotgun (WGS) entry which is preliminary data.</text>
</comment>
<organism evidence="11 12">
    <name type="scientific">Eruca vesicaria subsp. sativa</name>
    <name type="common">Garden rocket</name>
    <name type="synonym">Eruca sativa</name>
    <dbReference type="NCBI Taxonomy" id="29727"/>
    <lineage>
        <taxon>Eukaryota</taxon>
        <taxon>Viridiplantae</taxon>
        <taxon>Streptophyta</taxon>
        <taxon>Embryophyta</taxon>
        <taxon>Tracheophyta</taxon>
        <taxon>Spermatophyta</taxon>
        <taxon>Magnoliopsida</taxon>
        <taxon>eudicotyledons</taxon>
        <taxon>Gunneridae</taxon>
        <taxon>Pentapetalae</taxon>
        <taxon>rosids</taxon>
        <taxon>malvids</taxon>
        <taxon>Brassicales</taxon>
        <taxon>Brassicaceae</taxon>
        <taxon>Brassiceae</taxon>
        <taxon>Eruca</taxon>
    </lineage>
</organism>
<dbReference type="Gene3D" id="1.10.418.10">
    <property type="entry name" value="Calponin-like domain"/>
    <property type="match status" value="1"/>
</dbReference>
<dbReference type="AlphaFoldDB" id="A0ABC8LEA1"/>
<feature type="compositionally biased region" description="Low complexity" evidence="8">
    <location>
        <begin position="893"/>
        <end position="909"/>
    </location>
</feature>
<dbReference type="GO" id="GO:0005874">
    <property type="term" value="C:microtubule"/>
    <property type="evidence" value="ECO:0007669"/>
    <property type="project" value="UniProtKB-KW"/>
</dbReference>
<dbReference type="PROSITE" id="PS50067">
    <property type="entry name" value="KINESIN_MOTOR_2"/>
    <property type="match status" value="1"/>
</dbReference>
<dbReference type="PANTHER" id="PTHR47972">
    <property type="entry name" value="KINESIN-LIKE PROTEIN KLP-3"/>
    <property type="match status" value="1"/>
</dbReference>